<dbReference type="Gene3D" id="3.40.1190.10">
    <property type="entry name" value="Mur-like, catalytic domain"/>
    <property type="match status" value="1"/>
</dbReference>
<dbReference type="InterPro" id="IPR005761">
    <property type="entry name" value="UDP-N-AcMur-Glu-dNH2Pim_ligase"/>
</dbReference>
<feature type="domain" description="Mur ligase C-terminal" evidence="4">
    <location>
        <begin position="268"/>
        <end position="390"/>
    </location>
</feature>
<keyword evidence="3" id="KW-0472">Membrane</keyword>
<keyword evidence="2" id="KW-0132">Cell division</keyword>
<comment type="subcellular location">
    <subcellularLocation>
        <location evidence="2">Cytoplasm</location>
    </subcellularLocation>
</comment>
<dbReference type="SUPFAM" id="SSF53244">
    <property type="entry name" value="MurD-like peptide ligases, peptide-binding domain"/>
    <property type="match status" value="1"/>
</dbReference>
<keyword evidence="2" id="KW-0961">Cell wall biogenesis/degradation</keyword>
<evidence type="ECO:0000313" key="7">
    <source>
        <dbReference type="Proteomes" id="UP000178413"/>
    </source>
</evidence>
<dbReference type="GO" id="GO:0005737">
    <property type="term" value="C:cytoplasm"/>
    <property type="evidence" value="ECO:0007669"/>
    <property type="project" value="UniProtKB-SubCell"/>
</dbReference>
<keyword evidence="2" id="KW-0133">Cell shape</keyword>
<feature type="transmembrane region" description="Helical" evidence="3">
    <location>
        <begin position="20"/>
        <end position="37"/>
    </location>
</feature>
<dbReference type="UniPathway" id="UPA00219"/>
<dbReference type="NCBIfam" id="TIGR01085">
    <property type="entry name" value="murE"/>
    <property type="match status" value="1"/>
</dbReference>
<comment type="caution">
    <text evidence="6">The sequence shown here is derived from an EMBL/GenBank/DDBJ whole genome shotgun (WGS) entry which is preliminary data.</text>
</comment>
<dbReference type="GO" id="GO:0005524">
    <property type="term" value="F:ATP binding"/>
    <property type="evidence" value="ECO:0007669"/>
    <property type="project" value="InterPro"/>
</dbReference>
<dbReference type="InterPro" id="IPR036615">
    <property type="entry name" value="Mur_ligase_C_dom_sf"/>
</dbReference>
<dbReference type="GO" id="GO:0071555">
    <property type="term" value="P:cell wall organization"/>
    <property type="evidence" value="ECO:0007669"/>
    <property type="project" value="UniProtKB-KW"/>
</dbReference>
<name>A0A1G2MNW7_9BACT</name>
<feature type="domain" description="Mur ligase central" evidence="5">
    <location>
        <begin position="49"/>
        <end position="246"/>
    </location>
</feature>
<dbReference type="GO" id="GO:0051301">
    <property type="term" value="P:cell division"/>
    <property type="evidence" value="ECO:0007669"/>
    <property type="project" value="UniProtKB-KW"/>
</dbReference>
<keyword evidence="2" id="KW-0131">Cell cycle</keyword>
<evidence type="ECO:0000256" key="3">
    <source>
        <dbReference type="SAM" id="Phobius"/>
    </source>
</evidence>
<proteinExistence type="inferred from homology"/>
<dbReference type="Gene3D" id="3.90.190.20">
    <property type="entry name" value="Mur ligase, C-terminal domain"/>
    <property type="match status" value="1"/>
</dbReference>
<protein>
    <recommendedName>
        <fullName evidence="8">UDP-N-acetylmuramoyl-L-alanyl-D-glutamate--2, 6-diaminopimelate ligase</fullName>
    </recommendedName>
</protein>
<evidence type="ECO:0000259" key="4">
    <source>
        <dbReference type="Pfam" id="PF02875"/>
    </source>
</evidence>
<dbReference type="CDD" id="cd01983">
    <property type="entry name" value="SIMIBI"/>
    <property type="match status" value="1"/>
</dbReference>
<comment type="similarity">
    <text evidence="1">Belongs to the MurCDEF family. MurE subfamily.</text>
</comment>
<dbReference type="GO" id="GO:0008360">
    <property type="term" value="P:regulation of cell shape"/>
    <property type="evidence" value="ECO:0007669"/>
    <property type="project" value="UniProtKB-KW"/>
</dbReference>
<keyword evidence="3" id="KW-1133">Transmembrane helix</keyword>
<gene>
    <name evidence="6" type="ORF">A3D50_00655</name>
</gene>
<sequence length="421" mass="46487">MLDLILSKIRRLIPSKIFAFFQPIYHLTLAFAAALIYRFPSRKIKIIGITGTKGKSSTAEILNAILEEAGYKTALSNTIRFKIAEDSSENLYKMSMPGRLFIQGFLNKAVRAGCDYAILEMTSQGASMHRHRFVQLDALIVTNISPEHVEAHGSYQKYIEAKVCIAHGLGHSKKKNRTIIANADDPESGRFLVCLADQKITYSVRDAEPYEVLKEGLRFSRAGQSVYSPLSGLFNLYNILAAAAAAASQEVSDDIIVRALEKFDGIPGRVERIEGAPFTVIVDYAHTPDSLEKLYQVFQNSRNICVLGGTGGGRDTWKRLTMGAIADTYCDEIILTDEDPYDEEPNKIVADVAEGITSKKPTIIMDRRQAIAEALKRAEIGDTVLITGKGTDPYIMGPNGKKTPWSDAAVAREELKKLFTV</sequence>
<evidence type="ECO:0000256" key="1">
    <source>
        <dbReference type="ARBA" id="ARBA00005898"/>
    </source>
</evidence>
<dbReference type="PANTHER" id="PTHR23135">
    <property type="entry name" value="MUR LIGASE FAMILY MEMBER"/>
    <property type="match status" value="1"/>
</dbReference>
<dbReference type="InterPro" id="IPR004101">
    <property type="entry name" value="Mur_ligase_C"/>
</dbReference>
<reference evidence="6 7" key="1">
    <citation type="journal article" date="2016" name="Nat. Commun.">
        <title>Thousands of microbial genomes shed light on interconnected biogeochemical processes in an aquifer system.</title>
        <authorList>
            <person name="Anantharaman K."/>
            <person name="Brown C.T."/>
            <person name="Hug L.A."/>
            <person name="Sharon I."/>
            <person name="Castelle C.J."/>
            <person name="Probst A.J."/>
            <person name="Thomas B.C."/>
            <person name="Singh A."/>
            <person name="Wilkins M.J."/>
            <person name="Karaoz U."/>
            <person name="Brodie E.L."/>
            <person name="Williams K.H."/>
            <person name="Hubbard S.S."/>
            <person name="Banfield J.F."/>
        </authorList>
    </citation>
    <scope>NUCLEOTIDE SEQUENCE [LARGE SCALE GENOMIC DNA]</scope>
</reference>
<dbReference type="PANTHER" id="PTHR23135:SF4">
    <property type="entry name" value="UDP-N-ACETYLMURAMOYL-L-ALANYL-D-GLUTAMATE--2,6-DIAMINOPIMELATE LIGASE MURE HOMOLOG, CHLOROPLASTIC"/>
    <property type="match status" value="1"/>
</dbReference>
<comment type="pathway">
    <text evidence="2">Cell wall biogenesis; peptidoglycan biosynthesis.</text>
</comment>
<evidence type="ECO:0000256" key="2">
    <source>
        <dbReference type="RuleBase" id="RU004135"/>
    </source>
</evidence>
<dbReference type="STRING" id="1802308.A3D50_00655"/>
<dbReference type="Pfam" id="PF02875">
    <property type="entry name" value="Mur_ligase_C"/>
    <property type="match status" value="1"/>
</dbReference>
<dbReference type="InterPro" id="IPR013221">
    <property type="entry name" value="Mur_ligase_cen"/>
</dbReference>
<dbReference type="GO" id="GO:0009252">
    <property type="term" value="P:peptidoglycan biosynthetic process"/>
    <property type="evidence" value="ECO:0007669"/>
    <property type="project" value="UniProtKB-UniPathway"/>
</dbReference>
<evidence type="ECO:0000259" key="5">
    <source>
        <dbReference type="Pfam" id="PF08245"/>
    </source>
</evidence>
<dbReference type="EMBL" id="MHRM01000001">
    <property type="protein sequence ID" value="OHA24692.1"/>
    <property type="molecule type" value="Genomic_DNA"/>
</dbReference>
<dbReference type="AlphaFoldDB" id="A0A1G2MNW7"/>
<dbReference type="SUPFAM" id="SSF53623">
    <property type="entry name" value="MurD-like peptide ligases, catalytic domain"/>
    <property type="match status" value="1"/>
</dbReference>
<keyword evidence="3" id="KW-0812">Transmembrane</keyword>
<evidence type="ECO:0008006" key="8">
    <source>
        <dbReference type="Google" id="ProtNLM"/>
    </source>
</evidence>
<dbReference type="GO" id="GO:0016881">
    <property type="term" value="F:acid-amino acid ligase activity"/>
    <property type="evidence" value="ECO:0007669"/>
    <property type="project" value="InterPro"/>
</dbReference>
<dbReference type="Pfam" id="PF08245">
    <property type="entry name" value="Mur_ligase_M"/>
    <property type="match status" value="1"/>
</dbReference>
<keyword evidence="2" id="KW-0573">Peptidoglycan synthesis</keyword>
<organism evidence="6 7">
    <name type="scientific">Candidatus Taylorbacteria bacterium RIFCSPHIGHO2_02_FULL_44_12</name>
    <dbReference type="NCBI Taxonomy" id="1802308"/>
    <lineage>
        <taxon>Bacteria</taxon>
        <taxon>Candidatus Tayloriibacteriota</taxon>
    </lineage>
</organism>
<accession>A0A1G2MNW7</accession>
<dbReference type="Proteomes" id="UP000178413">
    <property type="component" value="Unassembled WGS sequence"/>
</dbReference>
<evidence type="ECO:0000313" key="6">
    <source>
        <dbReference type="EMBL" id="OHA24692.1"/>
    </source>
</evidence>
<dbReference type="InterPro" id="IPR036565">
    <property type="entry name" value="Mur-like_cat_sf"/>
</dbReference>